<gene>
    <name evidence="2" type="ORF">PPROV_000956500</name>
</gene>
<protein>
    <submittedName>
        <fullName evidence="2">Uncharacterized protein</fullName>
    </submittedName>
</protein>
<proteinExistence type="predicted"/>
<dbReference type="AlphaFoldDB" id="A0A830HUF8"/>
<keyword evidence="3" id="KW-1185">Reference proteome</keyword>
<evidence type="ECO:0000313" key="2">
    <source>
        <dbReference type="EMBL" id="GHP10834.1"/>
    </source>
</evidence>
<feature type="compositionally biased region" description="Pro residues" evidence="1">
    <location>
        <begin position="128"/>
        <end position="145"/>
    </location>
</feature>
<evidence type="ECO:0000313" key="3">
    <source>
        <dbReference type="Proteomes" id="UP000660262"/>
    </source>
</evidence>
<accession>A0A830HUF8</accession>
<feature type="compositionally biased region" description="Low complexity" evidence="1">
    <location>
        <begin position="163"/>
        <end position="172"/>
    </location>
</feature>
<dbReference type="Proteomes" id="UP000660262">
    <property type="component" value="Unassembled WGS sequence"/>
</dbReference>
<evidence type="ECO:0000256" key="1">
    <source>
        <dbReference type="SAM" id="MobiDB-lite"/>
    </source>
</evidence>
<dbReference type="EMBL" id="BNJQ01000031">
    <property type="protein sequence ID" value="GHP10834.1"/>
    <property type="molecule type" value="Genomic_DNA"/>
</dbReference>
<reference evidence="2" key="1">
    <citation type="submission" date="2020-10" db="EMBL/GenBank/DDBJ databases">
        <title>Unveiling of a novel bifunctional photoreceptor, Dualchrome1, isolated from a cosmopolitan green alga.</title>
        <authorList>
            <person name="Suzuki S."/>
            <person name="Kawachi M."/>
        </authorList>
    </citation>
    <scope>NUCLEOTIDE SEQUENCE</scope>
    <source>
        <strain evidence="2">NIES 2893</strain>
    </source>
</reference>
<organism evidence="2 3">
    <name type="scientific">Pycnococcus provasolii</name>
    <dbReference type="NCBI Taxonomy" id="41880"/>
    <lineage>
        <taxon>Eukaryota</taxon>
        <taxon>Viridiplantae</taxon>
        <taxon>Chlorophyta</taxon>
        <taxon>Pseudoscourfieldiophyceae</taxon>
        <taxon>Pseudoscourfieldiales</taxon>
        <taxon>Pycnococcaceae</taxon>
        <taxon>Pycnococcus</taxon>
    </lineage>
</organism>
<feature type="region of interest" description="Disordered" evidence="1">
    <location>
        <begin position="439"/>
        <end position="510"/>
    </location>
</feature>
<feature type="compositionally biased region" description="Basic and acidic residues" evidence="1">
    <location>
        <begin position="452"/>
        <end position="474"/>
    </location>
</feature>
<comment type="caution">
    <text evidence="2">The sequence shown here is derived from an EMBL/GenBank/DDBJ whole genome shotgun (WGS) entry which is preliminary data.</text>
</comment>
<name>A0A830HUF8_9CHLO</name>
<sequence length="540" mass="56445">MAASTSSALGCNMLPGPYMKGAPVPVSYSPSLGALGGTAPMAMAVGGPQSKGAAGSHIHGVLPPSSLHQQALKHGHLGSSSRVVQGQVAPPAPPSPTHDVLQACDAGSRSMPRQTKHNFGLGLNAFSPPGPGYPTPTPAPPPPLPAAINAQALAPPPPPPQPTTQQKLAAVAQALAQAQATAGAAPTEQQHPKQELAANAAGSLLAGGFDLSATLTHTVIELVSIADAVTRDASTLMRSQQPDAWRNAAARCVGVASKLLKVAEVADQHNAVTAAAAQATAQVVVAAWAAQEAAKVQQNMEPNTAEKVKVNEATAVRLTAGVKNDGTSCAHAAAAGQVEGGADALLPPPPPPMASEPAPRNMSPMSFAPCTHIRQEGEDVCRLCKATREVLSQYQITTDPGTLASRVRIKFGSSKEYRRAKLRAGVQCMTDFFDFVRGKQPQHIEASSPPSQKRERDRDDENRPPPHISFDKGAGEAFRAKRMKHNKDHAPVRAAMSKRMPGAADEDDVEEDLKNELDTLFMPFVQGVHQQPTQQKLVNV</sequence>
<feature type="region of interest" description="Disordered" evidence="1">
    <location>
        <begin position="72"/>
        <end position="172"/>
    </location>
</feature>